<dbReference type="EMBL" id="BJNV01000038">
    <property type="protein sequence ID" value="GEC96240.1"/>
    <property type="molecule type" value="Genomic_DNA"/>
</dbReference>
<proteinExistence type="predicted"/>
<dbReference type="RefSeq" id="WP_141352367.1">
    <property type="nucleotide sequence ID" value="NZ_BJNV01000038.1"/>
</dbReference>
<protein>
    <submittedName>
        <fullName evidence="2">Thiosulfate oxidation carrier complex protein SoxZ</fullName>
    </submittedName>
</protein>
<reference evidence="2 3" key="1">
    <citation type="submission" date="2019-06" db="EMBL/GenBank/DDBJ databases">
        <title>Whole genome shotgun sequence of Zoogloea ramigera NBRC 15342.</title>
        <authorList>
            <person name="Hosoyama A."/>
            <person name="Uohara A."/>
            <person name="Ohji S."/>
            <person name="Ichikawa N."/>
        </authorList>
    </citation>
    <scope>NUCLEOTIDE SEQUENCE [LARGE SCALE GENOMIC DNA]</scope>
    <source>
        <strain evidence="2 3">NBRC 15342</strain>
    </source>
</reference>
<feature type="domain" description="Sulphur oxidation protein SoxZ" evidence="1">
    <location>
        <begin position="8"/>
        <end position="100"/>
    </location>
</feature>
<evidence type="ECO:0000259" key="1">
    <source>
        <dbReference type="Pfam" id="PF08770"/>
    </source>
</evidence>
<comment type="caution">
    <text evidence="2">The sequence shown here is derived from an EMBL/GenBank/DDBJ whole genome shotgun (WGS) entry which is preliminary data.</text>
</comment>
<dbReference type="Pfam" id="PF08770">
    <property type="entry name" value="SoxZ"/>
    <property type="match status" value="1"/>
</dbReference>
<evidence type="ECO:0000313" key="2">
    <source>
        <dbReference type="EMBL" id="GEC96240.1"/>
    </source>
</evidence>
<dbReference type="InterPro" id="IPR030995">
    <property type="entry name" value="SoxZ"/>
</dbReference>
<gene>
    <name evidence="2" type="primary">soxZ_2</name>
    <name evidence="2" type="ORF">ZRA01_23130</name>
</gene>
<accession>A0A4Y4D094</accession>
<dbReference type="NCBIfam" id="TIGR04490">
    <property type="entry name" value="SoxZ_true"/>
    <property type="match status" value="1"/>
</dbReference>
<dbReference type="InterPro" id="IPR013783">
    <property type="entry name" value="Ig-like_fold"/>
</dbReference>
<dbReference type="OrthoDB" id="9795530at2"/>
<keyword evidence="3" id="KW-1185">Reference proteome</keyword>
<dbReference type="SUPFAM" id="SSF81296">
    <property type="entry name" value="E set domains"/>
    <property type="match status" value="1"/>
</dbReference>
<dbReference type="Gene3D" id="2.60.40.10">
    <property type="entry name" value="Immunoglobulins"/>
    <property type="match status" value="1"/>
</dbReference>
<dbReference type="AlphaFoldDB" id="A0A4Y4D094"/>
<dbReference type="Proteomes" id="UP000318422">
    <property type="component" value="Unassembled WGS sequence"/>
</dbReference>
<organism evidence="2 3">
    <name type="scientific">Zoogloea ramigera</name>
    <dbReference type="NCBI Taxonomy" id="350"/>
    <lineage>
        <taxon>Bacteria</taxon>
        <taxon>Pseudomonadati</taxon>
        <taxon>Pseudomonadota</taxon>
        <taxon>Betaproteobacteria</taxon>
        <taxon>Rhodocyclales</taxon>
        <taxon>Zoogloeaceae</taxon>
        <taxon>Zoogloea</taxon>
    </lineage>
</organism>
<sequence length="105" mass="10855">MSDPIKIRATVKGSDGEVRVLLPHPMESGQRRDAGGQAVPAHFITSVTLSINGRPVIEGGLGTAVSANPLFGFQFAGVKAGDKVAIAWLDNKGQRGNAETVFAAG</sequence>
<name>A0A4Y4D094_ZOORA</name>
<dbReference type="InterPro" id="IPR014880">
    <property type="entry name" value="SoxZ_dom"/>
</dbReference>
<dbReference type="InterPro" id="IPR014756">
    <property type="entry name" value="Ig_E-set"/>
</dbReference>
<evidence type="ECO:0000313" key="3">
    <source>
        <dbReference type="Proteomes" id="UP000318422"/>
    </source>
</evidence>